<proteinExistence type="inferred from homology"/>
<dbReference type="CDD" id="cd00148">
    <property type="entry name" value="PROF"/>
    <property type="match status" value="1"/>
</dbReference>
<reference evidence="8" key="1">
    <citation type="submission" date="2022-11" db="EMBL/GenBank/DDBJ databases">
        <title>Centuries of genome instability and evolution in soft-shell clam transmissible cancer (bioRxiv).</title>
        <authorList>
            <person name="Hart S.F.M."/>
            <person name="Yonemitsu M.A."/>
            <person name="Giersch R.M."/>
            <person name="Beal B.F."/>
            <person name="Arriagada G."/>
            <person name="Davis B.W."/>
            <person name="Ostrander E.A."/>
            <person name="Goff S.P."/>
            <person name="Metzger M.J."/>
        </authorList>
    </citation>
    <scope>NUCLEOTIDE SEQUENCE</scope>
    <source>
        <strain evidence="8">MELC-2E11</strain>
        <tissue evidence="8">Siphon/mantle</tissue>
    </source>
</reference>
<evidence type="ECO:0000256" key="4">
    <source>
        <dbReference type="ARBA" id="ARBA00022490"/>
    </source>
</evidence>
<dbReference type="InterPro" id="IPR005455">
    <property type="entry name" value="PFN_euk"/>
</dbReference>
<keyword evidence="5 7" id="KW-0009">Actin-binding</keyword>
<evidence type="ECO:0000313" key="9">
    <source>
        <dbReference type="Proteomes" id="UP001164746"/>
    </source>
</evidence>
<evidence type="ECO:0000256" key="1">
    <source>
        <dbReference type="ARBA" id="ARBA00004245"/>
    </source>
</evidence>
<organism evidence="8 9">
    <name type="scientific">Mya arenaria</name>
    <name type="common">Soft-shell clam</name>
    <dbReference type="NCBI Taxonomy" id="6604"/>
    <lineage>
        <taxon>Eukaryota</taxon>
        <taxon>Metazoa</taxon>
        <taxon>Spiralia</taxon>
        <taxon>Lophotrochozoa</taxon>
        <taxon>Mollusca</taxon>
        <taxon>Bivalvia</taxon>
        <taxon>Autobranchia</taxon>
        <taxon>Heteroconchia</taxon>
        <taxon>Euheterodonta</taxon>
        <taxon>Imparidentia</taxon>
        <taxon>Neoheterodontei</taxon>
        <taxon>Myida</taxon>
        <taxon>Myoidea</taxon>
        <taxon>Myidae</taxon>
        <taxon>Mya</taxon>
    </lineage>
</organism>
<protein>
    <recommendedName>
        <fullName evidence="7">Profilin</fullName>
    </recommendedName>
</protein>
<dbReference type="EMBL" id="CP111024">
    <property type="protein sequence ID" value="WAR23102.1"/>
    <property type="molecule type" value="Genomic_DNA"/>
</dbReference>
<dbReference type="SUPFAM" id="SSF55770">
    <property type="entry name" value="Profilin (actin-binding protein)"/>
    <property type="match status" value="1"/>
</dbReference>
<evidence type="ECO:0000313" key="8">
    <source>
        <dbReference type="EMBL" id="WAR23102.1"/>
    </source>
</evidence>
<name>A0ABY7FND2_MYAAR</name>
<evidence type="ECO:0000256" key="7">
    <source>
        <dbReference type="RuleBase" id="RU003909"/>
    </source>
</evidence>
<comment type="subcellular location">
    <subcellularLocation>
        <location evidence="1">Cytoplasm</location>
        <location evidence="1">Cytoskeleton</location>
    </subcellularLocation>
</comment>
<keyword evidence="4" id="KW-0963">Cytoplasm</keyword>
<keyword evidence="9" id="KW-1185">Reference proteome</keyword>
<dbReference type="InterPro" id="IPR048278">
    <property type="entry name" value="PFN"/>
</dbReference>
<comment type="subunit">
    <text evidence="3">Occurs in many kinds of cells as a complex with monomeric actin in a 1:1 ratio.</text>
</comment>
<dbReference type="Gene3D" id="3.30.450.30">
    <property type="entry name" value="Dynein light chain 2a, cytoplasmic"/>
    <property type="match status" value="1"/>
</dbReference>
<evidence type="ECO:0000256" key="5">
    <source>
        <dbReference type="ARBA" id="ARBA00023203"/>
    </source>
</evidence>
<dbReference type="PRINTS" id="PR00392">
    <property type="entry name" value="PROFILIN"/>
</dbReference>
<dbReference type="InterPro" id="IPR036140">
    <property type="entry name" value="PFN_sf"/>
</dbReference>
<comment type="similarity">
    <text evidence="2 7">Belongs to the profilin family.</text>
</comment>
<gene>
    <name evidence="8" type="ORF">MAR_036771</name>
</gene>
<keyword evidence="6" id="KW-0206">Cytoskeleton</keyword>
<dbReference type="PANTHER" id="PTHR11604:SF0">
    <property type="entry name" value="PROFILIN"/>
    <property type="match status" value="1"/>
</dbReference>
<dbReference type="PANTHER" id="PTHR11604">
    <property type="entry name" value="PROFILIN"/>
    <property type="match status" value="1"/>
</dbReference>
<evidence type="ECO:0000256" key="3">
    <source>
        <dbReference type="ARBA" id="ARBA00011583"/>
    </source>
</evidence>
<sequence length="146" mass="15870">MAIPTRYGTIYAQEVQMPSSWNEYISLVLTDSGFVTNSAIFGTDGRKWASTPGYGLTSDEIKTLVFGFIDPSKLWKDGVRVGGRTFTCTRAESGLIVGRESTEGTGCVVFRCNKCIVIATHEEGAHPGGCYNVVTKLGEYLKEQGI</sequence>
<evidence type="ECO:0000256" key="6">
    <source>
        <dbReference type="ARBA" id="ARBA00023212"/>
    </source>
</evidence>
<accession>A0ABY7FND2</accession>
<dbReference type="Pfam" id="PF00235">
    <property type="entry name" value="Profilin"/>
    <property type="match status" value="1"/>
</dbReference>
<dbReference type="Proteomes" id="UP001164746">
    <property type="component" value="Chromosome 13"/>
</dbReference>
<evidence type="ECO:0000256" key="2">
    <source>
        <dbReference type="ARBA" id="ARBA00010058"/>
    </source>
</evidence>
<dbReference type="SMART" id="SM00392">
    <property type="entry name" value="PROF"/>
    <property type="match status" value="1"/>
</dbReference>